<evidence type="ECO:0000313" key="2">
    <source>
        <dbReference type="Proteomes" id="UP001283361"/>
    </source>
</evidence>
<name>A0AAE1B4V6_9GAST</name>
<evidence type="ECO:0000313" key="1">
    <source>
        <dbReference type="EMBL" id="KAK3799670.1"/>
    </source>
</evidence>
<reference evidence="1" key="1">
    <citation type="journal article" date="2023" name="G3 (Bethesda)">
        <title>A reference genome for the long-term kleptoplast-retaining sea slug Elysia crispata morphotype clarki.</title>
        <authorList>
            <person name="Eastman K.E."/>
            <person name="Pendleton A.L."/>
            <person name="Shaikh M.A."/>
            <person name="Suttiyut T."/>
            <person name="Ogas R."/>
            <person name="Tomko P."/>
            <person name="Gavelis G."/>
            <person name="Widhalm J.R."/>
            <person name="Wisecaver J.H."/>
        </authorList>
    </citation>
    <scope>NUCLEOTIDE SEQUENCE</scope>
    <source>
        <strain evidence="1">ECLA1</strain>
    </source>
</reference>
<gene>
    <name evidence="1" type="ORF">RRG08_020405</name>
</gene>
<comment type="caution">
    <text evidence="1">The sequence shown here is derived from an EMBL/GenBank/DDBJ whole genome shotgun (WGS) entry which is preliminary data.</text>
</comment>
<protein>
    <submittedName>
        <fullName evidence="1">Uncharacterized protein</fullName>
    </submittedName>
</protein>
<sequence length="76" mass="8698">MLAGSRHALLPHTTWAISDGEITRHGVTYSSNSTVPCAVRLWVYLRRFPVRDLLWEMSTEYKTPRCLSHSAPSVQR</sequence>
<dbReference type="Proteomes" id="UP001283361">
    <property type="component" value="Unassembled WGS sequence"/>
</dbReference>
<organism evidence="1 2">
    <name type="scientific">Elysia crispata</name>
    <name type="common">lettuce slug</name>
    <dbReference type="NCBI Taxonomy" id="231223"/>
    <lineage>
        <taxon>Eukaryota</taxon>
        <taxon>Metazoa</taxon>
        <taxon>Spiralia</taxon>
        <taxon>Lophotrochozoa</taxon>
        <taxon>Mollusca</taxon>
        <taxon>Gastropoda</taxon>
        <taxon>Heterobranchia</taxon>
        <taxon>Euthyneura</taxon>
        <taxon>Panpulmonata</taxon>
        <taxon>Sacoglossa</taxon>
        <taxon>Placobranchoidea</taxon>
        <taxon>Plakobranchidae</taxon>
        <taxon>Elysia</taxon>
    </lineage>
</organism>
<accession>A0AAE1B4V6</accession>
<proteinExistence type="predicted"/>
<keyword evidence="2" id="KW-1185">Reference proteome</keyword>
<dbReference type="EMBL" id="JAWDGP010000544">
    <property type="protein sequence ID" value="KAK3799670.1"/>
    <property type="molecule type" value="Genomic_DNA"/>
</dbReference>
<dbReference type="AlphaFoldDB" id="A0AAE1B4V6"/>